<dbReference type="GO" id="GO:0016747">
    <property type="term" value="F:acyltransferase activity, transferring groups other than amino-acyl groups"/>
    <property type="evidence" value="ECO:0007669"/>
    <property type="project" value="InterPro"/>
</dbReference>
<dbReference type="PROSITE" id="PS51186">
    <property type="entry name" value="GNAT"/>
    <property type="match status" value="1"/>
</dbReference>
<accession>A0A1Y4DA57</accession>
<dbReference type="InterPro" id="IPR016181">
    <property type="entry name" value="Acyl_CoA_acyltransferase"/>
</dbReference>
<dbReference type="Gene3D" id="3.40.630.30">
    <property type="match status" value="1"/>
</dbReference>
<protein>
    <recommendedName>
        <fullName evidence="1">N-acetyltransferase domain-containing protein</fullName>
    </recommendedName>
</protein>
<organism evidence="2 3">
    <name type="scientific">Candidatus Avelusimicrobium gallicola</name>
    <dbReference type="NCBI Taxonomy" id="2562704"/>
    <lineage>
        <taxon>Bacteria</taxon>
        <taxon>Pseudomonadati</taxon>
        <taxon>Elusimicrobiota</taxon>
        <taxon>Elusimicrobia</taxon>
        <taxon>Elusimicrobiales</taxon>
        <taxon>Elusimicrobiaceae</taxon>
        <taxon>Candidatus Avelusimicrobium</taxon>
    </lineage>
</organism>
<dbReference type="InterPro" id="IPR039968">
    <property type="entry name" value="BcerS-like"/>
</dbReference>
<comment type="caution">
    <text evidence="2">The sequence shown here is derived from an EMBL/GenBank/DDBJ whole genome shotgun (WGS) entry which is preliminary data.</text>
</comment>
<evidence type="ECO:0000313" key="2">
    <source>
        <dbReference type="EMBL" id="OUO56134.1"/>
    </source>
</evidence>
<dbReference type="EMBL" id="NFJD01000004">
    <property type="protein sequence ID" value="OUO56134.1"/>
    <property type="molecule type" value="Genomic_DNA"/>
</dbReference>
<sequence length="369" mass="42195">MAVTVRQLSEQELDQFVDFPFQLYKNDPYWVGDLKADTAHLISRKNVFWTHGERALFMAFQDGKPVGRLMALVNRAHNEYQKENIGFFGFFDCINSQEVADALFAAGETWLRGKGVSAVRGPANPSSNHVYGLLVDGFDSMPAIMMPYNYPYYAQLIEGAGFTKIKDLLAFHRTKDDQFSERFLKVCARCSRGKGITLRRLNLKKIAEEAEIIRKIYNEAWAQNWGFVPMSPREMADVVKELKLVVRPEGTCVLEVDGVPAGFYILIPNMNHVLKELKGSLVNPWRVVKALWAWHKIKDARMIMLGVSPQFRQRGIDLILIKHIIDHGVAVWNEAELSWVLEDNEGIIRGITECGCHPSKRYRLYQKSL</sequence>
<reference evidence="3" key="1">
    <citation type="submission" date="2017-04" db="EMBL/GenBank/DDBJ databases">
        <title>Function of individual gut microbiota members based on whole genome sequencing of pure cultures obtained from chicken caecum.</title>
        <authorList>
            <person name="Medvecky M."/>
            <person name="Cejkova D."/>
            <person name="Polansky O."/>
            <person name="Karasova D."/>
            <person name="Kubasova T."/>
            <person name="Cizek A."/>
            <person name="Rychlik I."/>
        </authorList>
    </citation>
    <scope>NUCLEOTIDE SEQUENCE [LARGE SCALE GENOMIC DNA]</scope>
    <source>
        <strain evidence="3">An273</strain>
    </source>
</reference>
<dbReference type="InterPro" id="IPR000182">
    <property type="entry name" value="GNAT_dom"/>
</dbReference>
<dbReference type="PANTHER" id="PTHR41368:SF1">
    <property type="entry name" value="PROTEIN YGHO"/>
    <property type="match status" value="1"/>
</dbReference>
<gene>
    <name evidence="2" type="ORF">B5F75_05800</name>
</gene>
<evidence type="ECO:0000259" key="1">
    <source>
        <dbReference type="PROSITE" id="PS51186"/>
    </source>
</evidence>
<dbReference type="AlphaFoldDB" id="A0A1Y4DA57"/>
<evidence type="ECO:0000313" key="3">
    <source>
        <dbReference type="Proteomes" id="UP000196368"/>
    </source>
</evidence>
<dbReference type="SUPFAM" id="SSF55729">
    <property type="entry name" value="Acyl-CoA N-acyltransferases (Nat)"/>
    <property type="match status" value="1"/>
</dbReference>
<name>A0A1Y4DA57_9BACT</name>
<dbReference type="PANTHER" id="PTHR41368">
    <property type="entry name" value="PROTEIN YGHO"/>
    <property type="match status" value="1"/>
</dbReference>
<feature type="domain" description="N-acetyltransferase" evidence="1">
    <location>
        <begin position="196"/>
        <end position="369"/>
    </location>
</feature>
<keyword evidence="3" id="KW-1185">Reference proteome</keyword>
<dbReference type="RefSeq" id="WP_087288906.1">
    <property type="nucleotide sequence ID" value="NZ_NFJD01000004.1"/>
</dbReference>
<proteinExistence type="predicted"/>
<dbReference type="Proteomes" id="UP000196368">
    <property type="component" value="Unassembled WGS sequence"/>
</dbReference>
<dbReference type="OrthoDB" id="9806005at2"/>